<dbReference type="AlphaFoldDB" id="A0A445C6P7"/>
<evidence type="ECO:0000313" key="2">
    <source>
        <dbReference type="Proteomes" id="UP000289738"/>
    </source>
</evidence>
<gene>
    <name evidence="1" type="ORF">Ahy_A07g032333</name>
</gene>
<proteinExistence type="predicted"/>
<accession>A0A445C6P7</accession>
<dbReference type="Proteomes" id="UP000289738">
    <property type="component" value="Chromosome A07"/>
</dbReference>
<sequence>MASDDRSTECFPQTFNEFHEFQNTIIQKFELHGVKRVKKLFYRISISVLHDGVKYDSFVIGSDGDLQVLIHCCRYFFEARTPELLTKLVDVVSSSRSSN</sequence>
<dbReference type="EMBL" id="SDMP01000007">
    <property type="protein sequence ID" value="RYR46589.1"/>
    <property type="molecule type" value="Genomic_DNA"/>
</dbReference>
<keyword evidence="2" id="KW-1185">Reference proteome</keyword>
<protein>
    <submittedName>
        <fullName evidence="1">Uncharacterized protein</fullName>
    </submittedName>
</protein>
<comment type="caution">
    <text evidence="1">The sequence shown here is derived from an EMBL/GenBank/DDBJ whole genome shotgun (WGS) entry which is preliminary data.</text>
</comment>
<organism evidence="1 2">
    <name type="scientific">Arachis hypogaea</name>
    <name type="common">Peanut</name>
    <dbReference type="NCBI Taxonomy" id="3818"/>
    <lineage>
        <taxon>Eukaryota</taxon>
        <taxon>Viridiplantae</taxon>
        <taxon>Streptophyta</taxon>
        <taxon>Embryophyta</taxon>
        <taxon>Tracheophyta</taxon>
        <taxon>Spermatophyta</taxon>
        <taxon>Magnoliopsida</taxon>
        <taxon>eudicotyledons</taxon>
        <taxon>Gunneridae</taxon>
        <taxon>Pentapetalae</taxon>
        <taxon>rosids</taxon>
        <taxon>fabids</taxon>
        <taxon>Fabales</taxon>
        <taxon>Fabaceae</taxon>
        <taxon>Papilionoideae</taxon>
        <taxon>50 kb inversion clade</taxon>
        <taxon>dalbergioids sensu lato</taxon>
        <taxon>Dalbergieae</taxon>
        <taxon>Pterocarpus clade</taxon>
        <taxon>Arachis</taxon>
    </lineage>
</organism>
<name>A0A445C6P7_ARAHY</name>
<reference evidence="1 2" key="1">
    <citation type="submission" date="2019-01" db="EMBL/GenBank/DDBJ databases">
        <title>Sequencing of cultivated peanut Arachis hypogaea provides insights into genome evolution and oil improvement.</title>
        <authorList>
            <person name="Chen X."/>
        </authorList>
    </citation>
    <scope>NUCLEOTIDE SEQUENCE [LARGE SCALE GENOMIC DNA]</scope>
    <source>
        <strain evidence="2">cv. Fuhuasheng</strain>
        <tissue evidence="1">Leaves</tissue>
    </source>
</reference>
<evidence type="ECO:0000313" key="1">
    <source>
        <dbReference type="EMBL" id="RYR46589.1"/>
    </source>
</evidence>